<keyword evidence="10" id="KW-0066">ATP synthesis</keyword>
<gene>
    <name evidence="12" type="primary">atpB</name>
    <name evidence="12" type="ORF">SCLAR_v1c00620</name>
</gene>
<sequence length="276" mass="32000">MPSLLLVNFLEYWNKFTPQFASILLTTIVICSFSIIFNLKIRNIKDGEELSGFMVLAATMVQSFENMVVGVMGKKFKHLTPYVMYLFLYILVSSIIALLGFEPLTSSLTVTLAMAIVTFVAIYYYGLRYQKFLFFQRYMYNPIDIFTQFVPILSLSFRLFGNIVAGSIILGLFYAVLINLQGKIFGVSNAYQDQLWWAGFNFFSTALLPWLHLYFDLFDGFIQGLVFSMLTLSYWANAKNGEHERSSEPVERYNTKKLRVRKIKIHKHKNEEKTEI</sequence>
<dbReference type="GO" id="GO:0046933">
    <property type="term" value="F:proton-transporting ATP synthase activity, rotational mechanism"/>
    <property type="evidence" value="ECO:0007669"/>
    <property type="project" value="TreeGrafter"/>
</dbReference>
<dbReference type="Gene3D" id="1.20.120.220">
    <property type="entry name" value="ATP synthase, F0 complex, subunit A"/>
    <property type="match status" value="1"/>
</dbReference>
<dbReference type="Pfam" id="PF00119">
    <property type="entry name" value="ATP-synt_A"/>
    <property type="match status" value="1"/>
</dbReference>
<accession>A0A2K8KFC6</accession>
<evidence type="ECO:0000256" key="8">
    <source>
        <dbReference type="ARBA" id="ARBA00023065"/>
    </source>
</evidence>
<dbReference type="InterPro" id="IPR000568">
    <property type="entry name" value="ATP_synth_F0_asu"/>
</dbReference>
<evidence type="ECO:0000256" key="5">
    <source>
        <dbReference type="ARBA" id="ARBA00022692"/>
    </source>
</evidence>
<evidence type="ECO:0000256" key="2">
    <source>
        <dbReference type="ARBA" id="ARBA00006810"/>
    </source>
</evidence>
<feature type="transmembrane region" description="Helical" evidence="11">
    <location>
        <begin position="107"/>
        <end position="126"/>
    </location>
</feature>
<dbReference type="PANTHER" id="PTHR42823">
    <property type="entry name" value="ATP SYNTHASE SUBUNIT A, CHLOROPLASTIC"/>
    <property type="match status" value="1"/>
</dbReference>
<feature type="transmembrane region" description="Helical" evidence="11">
    <location>
        <begin position="194"/>
        <end position="215"/>
    </location>
</feature>
<keyword evidence="7 11" id="KW-1133">Transmembrane helix</keyword>
<keyword evidence="4" id="KW-0138">CF(0)</keyword>
<evidence type="ECO:0000313" key="13">
    <source>
        <dbReference type="Proteomes" id="UP000231179"/>
    </source>
</evidence>
<evidence type="ECO:0000256" key="3">
    <source>
        <dbReference type="ARBA" id="ARBA00022448"/>
    </source>
</evidence>
<dbReference type="InterPro" id="IPR023011">
    <property type="entry name" value="ATP_synth_F0_asu_AS"/>
</dbReference>
<evidence type="ECO:0000256" key="4">
    <source>
        <dbReference type="ARBA" id="ARBA00022547"/>
    </source>
</evidence>
<dbReference type="NCBIfam" id="NF004485">
    <property type="entry name" value="PRK05815.3-3"/>
    <property type="match status" value="1"/>
</dbReference>
<keyword evidence="3" id="KW-0813">Transport</keyword>
<keyword evidence="5 11" id="KW-0812">Transmembrane</keyword>
<dbReference type="SUPFAM" id="SSF81336">
    <property type="entry name" value="F1F0 ATP synthase subunit A"/>
    <property type="match status" value="1"/>
</dbReference>
<dbReference type="PROSITE" id="PS00449">
    <property type="entry name" value="ATPASE_A"/>
    <property type="match status" value="1"/>
</dbReference>
<organism evidence="12 13">
    <name type="scientific">Spiroplasma clarkii</name>
    <dbReference type="NCBI Taxonomy" id="2139"/>
    <lineage>
        <taxon>Bacteria</taxon>
        <taxon>Bacillati</taxon>
        <taxon>Mycoplasmatota</taxon>
        <taxon>Mollicutes</taxon>
        <taxon>Entomoplasmatales</taxon>
        <taxon>Spiroplasmataceae</taxon>
        <taxon>Spiroplasma</taxon>
    </lineage>
</organism>
<dbReference type="InterPro" id="IPR045082">
    <property type="entry name" value="ATP_syn_F0_a_bact/chloroplast"/>
</dbReference>
<keyword evidence="8" id="KW-0406">Ion transport</keyword>
<keyword evidence="13" id="KW-1185">Reference proteome</keyword>
<feature type="transmembrane region" description="Helical" evidence="11">
    <location>
        <begin position="163"/>
        <end position="182"/>
    </location>
</feature>
<dbReference type="InterPro" id="IPR035908">
    <property type="entry name" value="F0_ATP_A_sf"/>
</dbReference>
<dbReference type="CDD" id="cd00310">
    <property type="entry name" value="ATP-synt_Fo_a_6"/>
    <property type="match status" value="1"/>
</dbReference>
<evidence type="ECO:0000256" key="6">
    <source>
        <dbReference type="ARBA" id="ARBA00022781"/>
    </source>
</evidence>
<dbReference type="AlphaFoldDB" id="A0A2K8KFC6"/>
<comment type="subcellular location">
    <subcellularLocation>
        <location evidence="1">Membrane</location>
        <topology evidence="1">Multi-pass membrane protein</topology>
    </subcellularLocation>
</comment>
<dbReference type="Proteomes" id="UP000231179">
    <property type="component" value="Chromosome"/>
</dbReference>
<evidence type="ECO:0000256" key="1">
    <source>
        <dbReference type="ARBA" id="ARBA00004141"/>
    </source>
</evidence>
<dbReference type="PANTHER" id="PTHR42823:SF3">
    <property type="entry name" value="ATP SYNTHASE SUBUNIT A, CHLOROPLASTIC"/>
    <property type="match status" value="1"/>
</dbReference>
<evidence type="ECO:0000256" key="7">
    <source>
        <dbReference type="ARBA" id="ARBA00022989"/>
    </source>
</evidence>
<reference evidence="12 13" key="1">
    <citation type="submission" date="2017-11" db="EMBL/GenBank/DDBJ databases">
        <title>Complete genome sequence of Spiroplasma clarkii CN-5 (DSM 19994).</title>
        <authorList>
            <person name="Tsai Y.-M."/>
            <person name="Chang A."/>
            <person name="Lo W.-S."/>
            <person name="Kuo C.-H."/>
        </authorList>
    </citation>
    <scope>NUCLEOTIDE SEQUENCE [LARGE SCALE GENOMIC DNA]</scope>
    <source>
        <strain evidence="12 13">CN-5</strain>
    </source>
</reference>
<proteinExistence type="inferred from homology"/>
<dbReference type="RefSeq" id="WP_100253962.1">
    <property type="nucleotide sequence ID" value="NZ_CP024870.1"/>
</dbReference>
<comment type="similarity">
    <text evidence="2">Belongs to the ATPase A chain family.</text>
</comment>
<evidence type="ECO:0000256" key="10">
    <source>
        <dbReference type="ARBA" id="ARBA00023310"/>
    </source>
</evidence>
<feature type="transmembrane region" description="Helical" evidence="11">
    <location>
        <begin position="20"/>
        <end position="39"/>
    </location>
</feature>
<evidence type="ECO:0000256" key="11">
    <source>
        <dbReference type="SAM" id="Phobius"/>
    </source>
</evidence>
<name>A0A2K8KFC6_9MOLU</name>
<keyword evidence="6" id="KW-0375">Hydrogen ion transport</keyword>
<dbReference type="GO" id="GO:0045259">
    <property type="term" value="C:proton-transporting ATP synthase complex"/>
    <property type="evidence" value="ECO:0007669"/>
    <property type="project" value="UniProtKB-KW"/>
</dbReference>
<protein>
    <submittedName>
        <fullName evidence="12">F0F1 ATP synthase subunit A</fullName>
    </submittedName>
</protein>
<dbReference type="GO" id="GO:0042777">
    <property type="term" value="P:proton motive force-driven plasma membrane ATP synthesis"/>
    <property type="evidence" value="ECO:0007669"/>
    <property type="project" value="TreeGrafter"/>
</dbReference>
<evidence type="ECO:0000256" key="9">
    <source>
        <dbReference type="ARBA" id="ARBA00023136"/>
    </source>
</evidence>
<dbReference type="GO" id="GO:0005886">
    <property type="term" value="C:plasma membrane"/>
    <property type="evidence" value="ECO:0007669"/>
    <property type="project" value="TreeGrafter"/>
</dbReference>
<dbReference type="EMBL" id="CP024870">
    <property type="protein sequence ID" value="ATX70397.1"/>
    <property type="molecule type" value="Genomic_DNA"/>
</dbReference>
<evidence type="ECO:0000313" key="12">
    <source>
        <dbReference type="EMBL" id="ATX70397.1"/>
    </source>
</evidence>
<keyword evidence="9 11" id="KW-0472">Membrane</keyword>
<feature type="transmembrane region" description="Helical" evidence="11">
    <location>
        <begin position="82"/>
        <end position="101"/>
    </location>
</feature>
<dbReference type="PRINTS" id="PR00123">
    <property type="entry name" value="ATPASEA"/>
</dbReference>